<name>A0AA88YHN6_PINIB</name>
<dbReference type="InterPro" id="IPR000477">
    <property type="entry name" value="RT_dom"/>
</dbReference>
<accession>A0AA88YHN6</accession>
<feature type="domain" description="Reverse transcriptase" evidence="1">
    <location>
        <begin position="1"/>
        <end position="228"/>
    </location>
</feature>
<dbReference type="Pfam" id="PF00078">
    <property type="entry name" value="RVT_1"/>
    <property type="match status" value="1"/>
</dbReference>
<keyword evidence="3" id="KW-1185">Reference proteome</keyword>
<dbReference type="AlphaFoldDB" id="A0AA88YHN6"/>
<dbReference type="CDD" id="cd01650">
    <property type="entry name" value="RT_nLTR_like"/>
    <property type="match status" value="1"/>
</dbReference>
<evidence type="ECO:0000259" key="1">
    <source>
        <dbReference type="PROSITE" id="PS50878"/>
    </source>
</evidence>
<organism evidence="2 3">
    <name type="scientific">Pinctada imbricata</name>
    <name type="common">Atlantic pearl-oyster</name>
    <name type="synonym">Pinctada martensii</name>
    <dbReference type="NCBI Taxonomy" id="66713"/>
    <lineage>
        <taxon>Eukaryota</taxon>
        <taxon>Metazoa</taxon>
        <taxon>Spiralia</taxon>
        <taxon>Lophotrochozoa</taxon>
        <taxon>Mollusca</taxon>
        <taxon>Bivalvia</taxon>
        <taxon>Autobranchia</taxon>
        <taxon>Pteriomorphia</taxon>
        <taxon>Pterioida</taxon>
        <taxon>Pterioidea</taxon>
        <taxon>Pteriidae</taxon>
        <taxon>Pinctada</taxon>
    </lineage>
</organism>
<evidence type="ECO:0000313" key="3">
    <source>
        <dbReference type="Proteomes" id="UP001186944"/>
    </source>
</evidence>
<evidence type="ECO:0000313" key="2">
    <source>
        <dbReference type="EMBL" id="KAK3101622.1"/>
    </source>
</evidence>
<gene>
    <name evidence="2" type="ORF">FSP39_004953</name>
</gene>
<sequence>MSKIFEKALSSQLSEFFEPIFNKFLCVFRKGYGCQTTLLRLIEDWKMALDQNMYVAAILMDLSKAFDCLPHNVLLRKLEAYGLSGDSLQLIHSYLSNRRQQVKIGNSLSRWADIHKGVPQGSILGPLLFNVFINDIFYFIDKSTLYNYADDNTLSFASPNFKQLINVLETESNILIDWFTFNCMKANPEKFQAIAIGKKTFNKETVFNLKGDINITCEDTVKLLGIEIDYQLKFDAHISNLCRKASQQLAVLKRIGNHLCHLSKLTIFHTFIMSHFNFCPLAWHFCSLSNTKKLEKVQERALRFIYSDFTSSYECLLDKAQVSSLHVKRLRTMALETYKIVNKLCPPVLYDLVQMKDSKYNFRYSNILQVDSVRTSSYGKQSFKYAASVLWNSLPNDFRESNSFNHFKTQIRFLSRALSSHGMVTHVSVTSAVISNICDNACDM</sequence>
<dbReference type="SUPFAM" id="SSF56672">
    <property type="entry name" value="DNA/RNA polymerases"/>
    <property type="match status" value="1"/>
</dbReference>
<proteinExistence type="predicted"/>
<dbReference type="Proteomes" id="UP001186944">
    <property type="component" value="Unassembled WGS sequence"/>
</dbReference>
<protein>
    <recommendedName>
        <fullName evidence="1">Reverse transcriptase domain-containing protein</fullName>
    </recommendedName>
</protein>
<comment type="caution">
    <text evidence="2">The sequence shown here is derived from an EMBL/GenBank/DDBJ whole genome shotgun (WGS) entry which is preliminary data.</text>
</comment>
<dbReference type="EMBL" id="VSWD01000005">
    <property type="protein sequence ID" value="KAK3101622.1"/>
    <property type="molecule type" value="Genomic_DNA"/>
</dbReference>
<dbReference type="PANTHER" id="PTHR33332">
    <property type="entry name" value="REVERSE TRANSCRIPTASE DOMAIN-CONTAINING PROTEIN"/>
    <property type="match status" value="1"/>
</dbReference>
<dbReference type="PROSITE" id="PS50878">
    <property type="entry name" value="RT_POL"/>
    <property type="match status" value="1"/>
</dbReference>
<reference evidence="2" key="1">
    <citation type="submission" date="2019-08" db="EMBL/GenBank/DDBJ databases">
        <title>The improved chromosome-level genome for the pearl oyster Pinctada fucata martensii using PacBio sequencing and Hi-C.</title>
        <authorList>
            <person name="Zheng Z."/>
        </authorList>
    </citation>
    <scope>NUCLEOTIDE SEQUENCE</scope>
    <source>
        <strain evidence="2">ZZ-2019</strain>
        <tissue evidence="2">Adductor muscle</tissue>
    </source>
</reference>
<dbReference type="InterPro" id="IPR043502">
    <property type="entry name" value="DNA/RNA_pol_sf"/>
</dbReference>